<keyword evidence="4" id="KW-1185">Reference proteome</keyword>
<dbReference type="PANTHER" id="PTHR33219">
    <property type="entry name" value="YLMG HOMOLOG PROTEIN 2, CHLOROPLASTIC"/>
    <property type="match status" value="1"/>
</dbReference>
<evidence type="ECO:0000256" key="2">
    <source>
        <dbReference type="SAM" id="Phobius"/>
    </source>
</evidence>
<feature type="transmembrane region" description="Helical" evidence="2">
    <location>
        <begin position="70"/>
        <end position="90"/>
    </location>
</feature>
<organism evidence="3 4">
    <name type="scientific">Desulfobulbus oligotrophicus</name>
    <dbReference type="NCBI Taxonomy" id="1909699"/>
    <lineage>
        <taxon>Bacteria</taxon>
        <taxon>Pseudomonadati</taxon>
        <taxon>Thermodesulfobacteriota</taxon>
        <taxon>Desulfobulbia</taxon>
        <taxon>Desulfobulbales</taxon>
        <taxon>Desulfobulbaceae</taxon>
        <taxon>Desulfobulbus</taxon>
    </lineage>
</organism>
<proteinExistence type="inferred from homology"/>
<protein>
    <submittedName>
        <fullName evidence="3">YggT family protein</fullName>
    </submittedName>
</protein>
<feature type="transmembrane region" description="Helical" evidence="2">
    <location>
        <begin position="7"/>
        <end position="32"/>
    </location>
</feature>
<dbReference type="RefSeq" id="WP_199263563.1">
    <property type="nucleotide sequence ID" value="NZ_CP054140.1"/>
</dbReference>
<dbReference type="Pfam" id="PF02325">
    <property type="entry name" value="CCB3_YggT"/>
    <property type="match status" value="1"/>
</dbReference>
<dbReference type="GO" id="GO:0016020">
    <property type="term" value="C:membrane"/>
    <property type="evidence" value="ECO:0007669"/>
    <property type="project" value="InterPro"/>
</dbReference>
<sequence>MFMLSNFLMAVAKLLNFVLGAYIWVVIARAVITWVNADPYNPIVRFLRQVTDPVLVKIRRFVPVMGGLDLSPMVLILIIIFLQSFLVPTIQQLAMYFQ</sequence>
<dbReference type="AlphaFoldDB" id="A0A7T6APT5"/>
<comment type="similarity">
    <text evidence="1">Belongs to the YggT family.</text>
</comment>
<evidence type="ECO:0000313" key="3">
    <source>
        <dbReference type="EMBL" id="QQG64730.1"/>
    </source>
</evidence>
<dbReference type="Proteomes" id="UP000596092">
    <property type="component" value="Chromosome"/>
</dbReference>
<reference evidence="3 4" key="1">
    <citation type="submission" date="2020-05" db="EMBL/GenBank/DDBJ databases">
        <title>Complete genome of Desulfobulbus oligotrophicus.</title>
        <authorList>
            <person name="Podar M."/>
        </authorList>
    </citation>
    <scope>NUCLEOTIDE SEQUENCE [LARGE SCALE GENOMIC DNA]</scope>
    <source>
        <strain evidence="3 4">Prop6</strain>
    </source>
</reference>
<keyword evidence="2" id="KW-0472">Membrane</keyword>
<gene>
    <name evidence="3" type="ORF">HP555_02040</name>
</gene>
<dbReference type="EMBL" id="CP054140">
    <property type="protein sequence ID" value="QQG64730.1"/>
    <property type="molecule type" value="Genomic_DNA"/>
</dbReference>
<evidence type="ECO:0000256" key="1">
    <source>
        <dbReference type="ARBA" id="ARBA00010894"/>
    </source>
</evidence>
<keyword evidence="2" id="KW-0812">Transmembrane</keyword>
<keyword evidence="2" id="KW-1133">Transmembrane helix</keyword>
<dbReference type="PANTHER" id="PTHR33219:SF14">
    <property type="entry name" value="PROTEIN COFACTOR ASSEMBLY OF COMPLEX C SUBUNIT B CCB3, CHLOROPLASTIC-RELATED"/>
    <property type="match status" value="1"/>
</dbReference>
<dbReference type="KEGG" id="dog:HP555_02040"/>
<dbReference type="InterPro" id="IPR003425">
    <property type="entry name" value="CCB3/YggT"/>
</dbReference>
<name>A0A7T6APT5_9BACT</name>
<evidence type="ECO:0000313" key="4">
    <source>
        <dbReference type="Proteomes" id="UP000596092"/>
    </source>
</evidence>
<accession>A0A7T6APT5</accession>